<evidence type="ECO:0000256" key="1">
    <source>
        <dbReference type="SAM" id="Coils"/>
    </source>
</evidence>
<comment type="caution">
    <text evidence="3">The sequence shown here is derived from an EMBL/GenBank/DDBJ whole genome shotgun (WGS) entry which is preliminary data.</text>
</comment>
<feature type="coiled-coil region" evidence="1">
    <location>
        <begin position="63"/>
        <end position="116"/>
    </location>
</feature>
<keyword evidence="2" id="KW-0812">Transmembrane</keyword>
<dbReference type="GO" id="GO:0044659">
    <property type="term" value="P:viral release from host cell by cytolysis"/>
    <property type="evidence" value="ECO:0007669"/>
    <property type="project" value="InterPro"/>
</dbReference>
<sequence length="191" mass="20468">MAPGCGLPPRPAASTRHCRSNRRVQLAGVGVAVGVVLALLSGAWFHGRDTGREQIRADWARATLAAQARYQALERKHRALEAAHRQTVEDNDRAYREALRQQEAQLDAVLADLRGDNLRLRHRLRGCAATAGADSDRAAGPGADAAAPTGFSRADEEFLVRLAADADKVAARLAHLQAYVRELPAVCGPPG</sequence>
<proteinExistence type="predicted"/>
<evidence type="ECO:0000313" key="4">
    <source>
        <dbReference type="Proteomes" id="UP000297890"/>
    </source>
</evidence>
<gene>
    <name evidence="3" type="ORF">E4680_12845</name>
</gene>
<dbReference type="InterPro" id="IPR004929">
    <property type="entry name" value="I-spanin"/>
</dbReference>
<evidence type="ECO:0000313" key="3">
    <source>
        <dbReference type="EMBL" id="TFZ81341.1"/>
    </source>
</evidence>
<dbReference type="Proteomes" id="UP000297890">
    <property type="component" value="Unassembled WGS sequence"/>
</dbReference>
<organism evidence="3 4">
    <name type="scientific">Candidatus Macondimonas diazotrophica</name>
    <dbReference type="NCBI Taxonomy" id="2305248"/>
    <lineage>
        <taxon>Bacteria</taxon>
        <taxon>Pseudomonadati</taxon>
        <taxon>Pseudomonadota</taxon>
        <taxon>Gammaproteobacteria</taxon>
        <taxon>Chromatiales</taxon>
        <taxon>Ectothiorhodospiraceae</taxon>
        <taxon>Candidatus Macondimonas</taxon>
    </lineage>
</organism>
<dbReference type="Pfam" id="PF03245">
    <property type="entry name" value="Phage_lysis"/>
    <property type="match status" value="1"/>
</dbReference>
<dbReference type="AlphaFoldDB" id="A0A4Z0F7D5"/>
<dbReference type="EMBL" id="SRIO01000027">
    <property type="protein sequence ID" value="TFZ81341.1"/>
    <property type="molecule type" value="Genomic_DNA"/>
</dbReference>
<reference evidence="3 4" key="1">
    <citation type="journal article" date="2019" name="ISME J.">
        <title>Candidatus Macondimonas diazotrophica, a novel gammaproteobacterial genus dominating crude-oil-contaminated coastal sediments.</title>
        <authorList>
            <person name="Karthikeyan S."/>
            <person name="Konstantinidis K."/>
        </authorList>
    </citation>
    <scope>NUCLEOTIDE SEQUENCE [LARGE SCALE GENOMIC DNA]</scope>
    <source>
        <strain evidence="3 4">KTK01</strain>
    </source>
</reference>
<keyword evidence="1" id="KW-0175">Coiled coil</keyword>
<feature type="transmembrane region" description="Helical" evidence="2">
    <location>
        <begin position="26"/>
        <end position="45"/>
    </location>
</feature>
<keyword evidence="2" id="KW-1133">Transmembrane helix</keyword>
<protein>
    <recommendedName>
        <fullName evidence="5">Lysis protein</fullName>
    </recommendedName>
</protein>
<name>A0A4Z0F7D5_9GAMM</name>
<evidence type="ECO:0008006" key="5">
    <source>
        <dbReference type="Google" id="ProtNLM"/>
    </source>
</evidence>
<accession>A0A4Z0F7D5</accession>
<keyword evidence="4" id="KW-1185">Reference proteome</keyword>
<keyword evidence="2" id="KW-0472">Membrane</keyword>
<evidence type="ECO:0000256" key="2">
    <source>
        <dbReference type="SAM" id="Phobius"/>
    </source>
</evidence>